<dbReference type="AlphaFoldDB" id="A0A5J4W510"/>
<gene>
    <name evidence="1" type="ORF">EZS28_014642</name>
</gene>
<organism evidence="1 2">
    <name type="scientific">Streblomastix strix</name>
    <dbReference type="NCBI Taxonomy" id="222440"/>
    <lineage>
        <taxon>Eukaryota</taxon>
        <taxon>Metamonada</taxon>
        <taxon>Preaxostyla</taxon>
        <taxon>Oxymonadida</taxon>
        <taxon>Streblomastigidae</taxon>
        <taxon>Streblomastix</taxon>
    </lineage>
</organism>
<protein>
    <submittedName>
        <fullName evidence="1">Uncharacterized protein</fullName>
    </submittedName>
</protein>
<comment type="caution">
    <text evidence="1">The sequence shown here is derived from an EMBL/GenBank/DDBJ whole genome shotgun (WGS) entry which is preliminary data.</text>
</comment>
<proteinExistence type="predicted"/>
<evidence type="ECO:0000313" key="2">
    <source>
        <dbReference type="Proteomes" id="UP000324800"/>
    </source>
</evidence>
<sequence>MSAADIIPYDELEIDYSASTVLKCSSTINTIIANAAAIPTILIPTEALNIQSCLDHNCLVINYQYSSKVIMQLCDGIIGLSNFGARDSDIYYTGVSGSDRTAIDNRGGAVNKGTLCLYGCVVDGVSGRNGGGLVKISCVTGPIFLFVVVVVDVDEAQRSFS</sequence>
<name>A0A5J4W510_9EUKA</name>
<dbReference type="EMBL" id="SNRW01003440">
    <property type="protein sequence ID" value="KAA6389830.1"/>
    <property type="molecule type" value="Genomic_DNA"/>
</dbReference>
<reference evidence="1 2" key="1">
    <citation type="submission" date="2019-03" db="EMBL/GenBank/DDBJ databases">
        <title>Single cell metagenomics reveals metabolic interactions within the superorganism composed of flagellate Streblomastix strix and complex community of Bacteroidetes bacteria on its surface.</title>
        <authorList>
            <person name="Treitli S.C."/>
            <person name="Kolisko M."/>
            <person name="Husnik F."/>
            <person name="Keeling P."/>
            <person name="Hampl V."/>
        </authorList>
    </citation>
    <scope>NUCLEOTIDE SEQUENCE [LARGE SCALE GENOMIC DNA]</scope>
    <source>
        <strain evidence="1">ST1C</strain>
    </source>
</reference>
<evidence type="ECO:0000313" key="1">
    <source>
        <dbReference type="EMBL" id="KAA6389830.1"/>
    </source>
</evidence>
<dbReference type="Proteomes" id="UP000324800">
    <property type="component" value="Unassembled WGS sequence"/>
</dbReference>
<accession>A0A5J4W510</accession>